<name>A0A5N6RHV7_9ROSI</name>
<sequence>MLGDLITRVLVLILGYAYPALECYKTVEKNRVGIEELRFWCQYWILVAIVTVLERVADLFISWLPMYGEMKLAFFIYLWYPKTKGTGYVYDTMLRPYVAMHEPDIDHKLLEWRARAWDLAVFYWQNCTELGQTAFLQVLEKFAAQTGRFKKAGPDQRTNHNHHDSGTSPTPPPSGPPSFHGSPRKRDSKSGKSNKWSPAPSAPPLSGSIINRFMAEPPKSEVAHGHLHNQAEYGYPDDSDPGPPASPETHWNLKLRRAPKPHH</sequence>
<dbReference type="PANTHER" id="PTHR12300:SF162">
    <property type="entry name" value="HVA22-LIKE PROTEIN J"/>
    <property type="match status" value="1"/>
</dbReference>
<gene>
    <name evidence="3" type="ORF">FH972_016669</name>
</gene>
<feature type="compositionally biased region" description="Basic residues" evidence="2">
    <location>
        <begin position="253"/>
        <end position="263"/>
    </location>
</feature>
<keyword evidence="4" id="KW-1185">Reference proteome</keyword>
<dbReference type="Pfam" id="PF03134">
    <property type="entry name" value="TB2_DP1_HVA22"/>
    <property type="match status" value="1"/>
</dbReference>
<evidence type="ECO:0000256" key="2">
    <source>
        <dbReference type="SAM" id="MobiDB-lite"/>
    </source>
</evidence>
<organism evidence="3 4">
    <name type="scientific">Carpinus fangiana</name>
    <dbReference type="NCBI Taxonomy" id="176857"/>
    <lineage>
        <taxon>Eukaryota</taxon>
        <taxon>Viridiplantae</taxon>
        <taxon>Streptophyta</taxon>
        <taxon>Embryophyta</taxon>
        <taxon>Tracheophyta</taxon>
        <taxon>Spermatophyta</taxon>
        <taxon>Magnoliopsida</taxon>
        <taxon>eudicotyledons</taxon>
        <taxon>Gunneridae</taxon>
        <taxon>Pentapetalae</taxon>
        <taxon>rosids</taxon>
        <taxon>fabids</taxon>
        <taxon>Fagales</taxon>
        <taxon>Betulaceae</taxon>
        <taxon>Carpinus</taxon>
    </lineage>
</organism>
<reference evidence="3 4" key="1">
    <citation type="submission" date="2019-06" db="EMBL/GenBank/DDBJ databases">
        <title>A chromosomal-level reference genome of Carpinus fangiana (Coryloideae, Betulaceae).</title>
        <authorList>
            <person name="Yang X."/>
            <person name="Wang Z."/>
            <person name="Zhang L."/>
            <person name="Hao G."/>
            <person name="Liu J."/>
            <person name="Yang Y."/>
        </authorList>
    </citation>
    <scope>NUCLEOTIDE SEQUENCE [LARGE SCALE GENOMIC DNA]</scope>
    <source>
        <strain evidence="3">Cfa_2016G</strain>
        <tissue evidence="3">Leaf</tissue>
    </source>
</reference>
<comment type="similarity">
    <text evidence="1">Belongs to the DP1 family.</text>
</comment>
<dbReference type="OrthoDB" id="434647at2759"/>
<dbReference type="EMBL" id="CM017327">
    <property type="protein sequence ID" value="KAE8098623.1"/>
    <property type="molecule type" value="Genomic_DNA"/>
</dbReference>
<evidence type="ECO:0000256" key="1">
    <source>
        <dbReference type="RuleBase" id="RU362006"/>
    </source>
</evidence>
<evidence type="ECO:0000313" key="4">
    <source>
        <dbReference type="Proteomes" id="UP000327013"/>
    </source>
</evidence>
<protein>
    <recommendedName>
        <fullName evidence="1">HVA22-like protein</fullName>
    </recommendedName>
</protein>
<evidence type="ECO:0000313" key="3">
    <source>
        <dbReference type="EMBL" id="KAE8098623.1"/>
    </source>
</evidence>
<comment type="subcellular location">
    <subcellularLocation>
        <location evidence="1">Membrane</location>
        <topology evidence="1">Multi-pass membrane protein</topology>
    </subcellularLocation>
</comment>
<feature type="compositionally biased region" description="Basic and acidic residues" evidence="2">
    <location>
        <begin position="152"/>
        <end position="165"/>
    </location>
</feature>
<dbReference type="Proteomes" id="UP000327013">
    <property type="component" value="Chromosome 7"/>
</dbReference>
<dbReference type="AlphaFoldDB" id="A0A5N6RHV7"/>
<proteinExistence type="inferred from homology"/>
<dbReference type="InterPro" id="IPR004345">
    <property type="entry name" value="TB2_DP1_HVA22"/>
</dbReference>
<accession>A0A5N6RHV7</accession>
<dbReference type="PANTHER" id="PTHR12300">
    <property type="entry name" value="HVA22-LIKE PROTEINS"/>
    <property type="match status" value="1"/>
</dbReference>
<feature type="region of interest" description="Disordered" evidence="2">
    <location>
        <begin position="150"/>
        <end position="263"/>
    </location>
</feature>
<dbReference type="GO" id="GO:0016020">
    <property type="term" value="C:membrane"/>
    <property type="evidence" value="ECO:0007669"/>
    <property type="project" value="UniProtKB-SubCell"/>
</dbReference>